<evidence type="ECO:0000256" key="1">
    <source>
        <dbReference type="ARBA" id="ARBA00006611"/>
    </source>
</evidence>
<name>A0A1H3D449_9EURY</name>
<feature type="compositionally biased region" description="Acidic residues" evidence="2">
    <location>
        <begin position="1111"/>
        <end position="1135"/>
    </location>
</feature>
<evidence type="ECO:0000259" key="3">
    <source>
        <dbReference type="Pfam" id="PF00437"/>
    </source>
</evidence>
<protein>
    <submittedName>
        <fullName evidence="5">Flagellar protein FlaI</fullName>
    </submittedName>
</protein>
<accession>A0A1H3D449</accession>
<dbReference type="InterPro" id="IPR001482">
    <property type="entry name" value="T2SS/T4SS_dom"/>
</dbReference>
<dbReference type="Proteomes" id="UP000199170">
    <property type="component" value="Unassembled WGS sequence"/>
</dbReference>
<feature type="compositionally biased region" description="Acidic residues" evidence="2">
    <location>
        <begin position="1"/>
        <end position="16"/>
    </location>
</feature>
<dbReference type="InterPro" id="IPR050921">
    <property type="entry name" value="T4SS_GSP_E_ATPase"/>
</dbReference>
<feature type="compositionally biased region" description="Acidic residues" evidence="2">
    <location>
        <begin position="1084"/>
        <end position="1097"/>
    </location>
</feature>
<feature type="compositionally biased region" description="Basic and acidic residues" evidence="2">
    <location>
        <begin position="118"/>
        <end position="130"/>
    </location>
</feature>
<feature type="domain" description="Bacterial type II secretion system protein E" evidence="3">
    <location>
        <begin position="591"/>
        <end position="810"/>
    </location>
</feature>
<dbReference type="Pfam" id="PF00437">
    <property type="entry name" value="T2SSE"/>
    <property type="match status" value="1"/>
</dbReference>
<feature type="domain" description="PilB3-like N-terminal" evidence="4">
    <location>
        <begin position="293"/>
        <end position="348"/>
    </location>
</feature>
<organism evidence="5 6">
    <name type="scientific">Halobellus clavatus</name>
    <dbReference type="NCBI Taxonomy" id="660517"/>
    <lineage>
        <taxon>Archaea</taxon>
        <taxon>Methanobacteriati</taxon>
        <taxon>Methanobacteriota</taxon>
        <taxon>Stenosarchaea group</taxon>
        <taxon>Halobacteria</taxon>
        <taxon>Halobacteriales</taxon>
        <taxon>Haloferacaceae</taxon>
        <taxon>Halobellus</taxon>
    </lineage>
</organism>
<dbReference type="GO" id="GO:0016887">
    <property type="term" value="F:ATP hydrolysis activity"/>
    <property type="evidence" value="ECO:0007669"/>
    <property type="project" value="InterPro"/>
</dbReference>
<keyword evidence="5" id="KW-0966">Cell projection</keyword>
<evidence type="ECO:0000256" key="2">
    <source>
        <dbReference type="SAM" id="MobiDB-lite"/>
    </source>
</evidence>
<keyword evidence="5" id="KW-0282">Flagellum</keyword>
<keyword evidence="5" id="KW-0969">Cilium</keyword>
<gene>
    <name evidence="5" type="ORF">SAMN04487946_101351</name>
</gene>
<evidence type="ECO:0000313" key="5">
    <source>
        <dbReference type="EMBL" id="SDX61126.1"/>
    </source>
</evidence>
<keyword evidence="6" id="KW-1185">Reference proteome</keyword>
<comment type="similarity">
    <text evidence="1">Belongs to the GSP E family.</text>
</comment>
<feature type="compositionally biased region" description="Acidic residues" evidence="2">
    <location>
        <begin position="1164"/>
        <end position="1184"/>
    </location>
</feature>
<feature type="compositionally biased region" description="Basic and acidic residues" evidence="2">
    <location>
        <begin position="1221"/>
        <end position="1240"/>
    </location>
</feature>
<feature type="compositionally biased region" description="Acidic residues" evidence="2">
    <location>
        <begin position="1008"/>
        <end position="1027"/>
    </location>
</feature>
<sequence length="1286" mass="140806">MATDDDASGADPEGDGTDASGGDGEDSPSTLQGDAVDRGTDDEGAGDLPATDDERRTANSAEQPPARPDETADTEDDAHAAGGDTDAAEATDESSSGPGVVRDEYTWADFLDEYGVDGDVKTLYRGIDPREIDDEEDEGSERWDDGEPVEVPTPTREDWDAVSLDPESYLGFHPVEVDDEVDSALEEAVRIQREFESFCDPATTPVVKDVWLWEHYKREYYYEEDGSRPRDEDGEIERFDSTAALGFDPDDIESVLDHGNQRASELQEIVDKRTVDVDPEFDEDAFFTDERGATTVVNRYDLEKAVPMEKKGHFREVERYWVNEPHSFVIIFHSRKENEKKYYVIEPHQNRIEADLTEFLTGKLRTAIKYDDGSVADDTPSSRRRVIEQQALELLERYNLYKTPDRPRQAGLSILATGPTGDTDEDDGLLSGLDVDLGLGAEDAAEDASGRTQRERRLASFARTLGLREGSLGGRFDDLFESSPSTGESDSSLEGIAARPEPAVLAEDSTDLTDYQVEKLLYALRRDFIGYERIDGIKHDVNVEDISCDGYNSPVFVYHSDYEQIITNVYHGEEELDDFVVKLAQRSGKGISKRRPQVDATLPDGSRAQLTLGREVSDHGTNYTIRQFKDVPYTPIDLVNWKTFSLEEMAFLWLCIENDKSLIFAGGTASGKTTSLNAVSLFIPSNSKIVSIEDTREVELPQRNWVASVTRPSFSDDDRGDVDEFDLLEAALRQRPDYIVMGEIRGEEGRTLFQVMSTGHTTYTTFHADSVGEVLKRFTTDPINVSKTMFTALDLVSVQTSTRVQGDKVRRNKALTEINHYDAENDEINVQDVYQWQAEGDEFLKMGSSNTLEDIRFDRGWTRETLDDELFKRHVVIAYLIDRGLNTYTEVAATLQAFINDQETILALMARDELERSLEDLREMESVQIDVDPEKEEMVPRPSPSDDVRERCQEILERAESEVWPEYRDLEDVDVADALLDIDTAPDVTAAMGDHPELDALEERTETPELDADPDGEGEPDALESDNEGPPALDAAGPDDGSVGDDGGAQDDGPTGDGEADRDGDVAAGDDVAAASGGVAAADPNDDASGDPTDEVTEASGEQLGEAIDASGEEPADAADDASGDDPGDDPDDAAGSDGPLDGALADEPAPDDESPARPTSGGSDEELSFEELLSEGDSADESDSVSSGGADDEGAWDFGDVERPDSETDARDDETSADGGRLDRRDDGIGSESDGHIEGDALDGSGTGRDDGDESVESESAEDESTEDEPTEPGSVDIDDTEDEP</sequence>
<dbReference type="Pfam" id="PF23990">
    <property type="entry name" value="PilB3_N"/>
    <property type="match status" value="1"/>
</dbReference>
<feature type="region of interest" description="Disordered" evidence="2">
    <location>
        <begin position="118"/>
        <end position="155"/>
    </location>
</feature>
<dbReference type="STRING" id="660517.SAMN04487946_101351"/>
<feature type="region of interest" description="Disordered" evidence="2">
    <location>
        <begin position="1"/>
        <end position="103"/>
    </location>
</feature>
<dbReference type="InterPro" id="IPR056570">
    <property type="entry name" value="PilB3-like_N"/>
</dbReference>
<dbReference type="Gene3D" id="3.30.450.380">
    <property type="match status" value="2"/>
</dbReference>
<dbReference type="CDD" id="cd01130">
    <property type="entry name" value="VirB11-like_ATPase"/>
    <property type="match status" value="1"/>
</dbReference>
<dbReference type="PANTHER" id="PTHR30486:SF6">
    <property type="entry name" value="TYPE IV PILUS RETRACTATION ATPASE PILT"/>
    <property type="match status" value="1"/>
</dbReference>
<evidence type="ECO:0000313" key="6">
    <source>
        <dbReference type="Proteomes" id="UP000199170"/>
    </source>
</evidence>
<feature type="compositionally biased region" description="Basic and acidic residues" evidence="2">
    <location>
        <begin position="998"/>
        <end position="1007"/>
    </location>
</feature>
<feature type="compositionally biased region" description="Low complexity" evidence="2">
    <location>
        <begin position="1066"/>
        <end position="1083"/>
    </location>
</feature>
<dbReference type="InterPro" id="IPR027417">
    <property type="entry name" value="P-loop_NTPase"/>
</dbReference>
<reference evidence="6" key="1">
    <citation type="submission" date="2016-10" db="EMBL/GenBank/DDBJ databases">
        <authorList>
            <person name="Varghese N."/>
            <person name="Submissions S."/>
        </authorList>
    </citation>
    <scope>NUCLEOTIDE SEQUENCE [LARGE SCALE GENOMIC DNA]</scope>
    <source>
        <strain evidence="6">CGMCC 1.10118</strain>
    </source>
</reference>
<dbReference type="RefSeq" id="WP_245705699.1">
    <property type="nucleotide sequence ID" value="NZ_FNPB01000001.1"/>
</dbReference>
<feature type="compositionally biased region" description="Low complexity" evidence="2">
    <location>
        <begin position="1136"/>
        <end position="1147"/>
    </location>
</feature>
<feature type="compositionally biased region" description="Basic and acidic residues" evidence="2">
    <location>
        <begin position="1201"/>
        <end position="1210"/>
    </location>
</feature>
<dbReference type="SUPFAM" id="SSF52540">
    <property type="entry name" value="P-loop containing nucleoside triphosphate hydrolases"/>
    <property type="match status" value="1"/>
</dbReference>
<feature type="compositionally biased region" description="Acidic residues" evidence="2">
    <location>
        <begin position="1252"/>
        <end position="1286"/>
    </location>
</feature>
<feature type="region of interest" description="Disordered" evidence="2">
    <location>
        <begin position="998"/>
        <end position="1286"/>
    </location>
</feature>
<evidence type="ECO:0000259" key="4">
    <source>
        <dbReference type="Pfam" id="PF23990"/>
    </source>
</evidence>
<dbReference type="Gene3D" id="3.40.50.300">
    <property type="entry name" value="P-loop containing nucleotide triphosphate hydrolases"/>
    <property type="match status" value="1"/>
</dbReference>
<dbReference type="EMBL" id="FNPB01000001">
    <property type="protein sequence ID" value="SDX61126.1"/>
    <property type="molecule type" value="Genomic_DNA"/>
</dbReference>
<proteinExistence type="inferred from homology"/>
<dbReference type="PANTHER" id="PTHR30486">
    <property type="entry name" value="TWITCHING MOTILITY PROTEIN PILT"/>
    <property type="match status" value="1"/>
</dbReference>